<organism evidence="1">
    <name type="scientific">Ursus maritimus</name>
    <name type="common">Polar bear</name>
    <name type="synonym">Thalarctos maritimus</name>
    <dbReference type="NCBI Taxonomy" id="29073"/>
    <lineage>
        <taxon>Eukaryota</taxon>
        <taxon>Metazoa</taxon>
        <taxon>Chordata</taxon>
        <taxon>Craniata</taxon>
        <taxon>Vertebrata</taxon>
        <taxon>Euteleostomi</taxon>
        <taxon>Mammalia</taxon>
        <taxon>Eutheria</taxon>
        <taxon>Laurasiatheria</taxon>
        <taxon>Carnivora</taxon>
        <taxon>Caniformia</taxon>
        <taxon>Ursidae</taxon>
        <taxon>Ursus</taxon>
    </lineage>
</organism>
<dbReference type="AlphaFoldDB" id="A0A452V6Z6"/>
<name>A0A452V6Z6_URSMA</name>
<dbReference type="GeneTree" id="ENSGT00940000164980"/>
<evidence type="ECO:0000313" key="1">
    <source>
        <dbReference type="Ensembl" id="ENSUMAP00000029254"/>
    </source>
</evidence>
<proteinExistence type="predicted"/>
<dbReference type="Ensembl" id="ENSUMAT00000034580.1">
    <property type="protein sequence ID" value="ENSUMAP00000029254.1"/>
    <property type="gene ID" value="ENSUMAG00000021221.1"/>
</dbReference>
<accession>A0A452V6Z6</accession>
<protein>
    <submittedName>
        <fullName evidence="1">Uncharacterized protein</fullName>
    </submittedName>
</protein>
<reference evidence="1" key="1">
    <citation type="submission" date="2019-03" db="UniProtKB">
        <authorList>
            <consortium name="Ensembl"/>
        </authorList>
    </citation>
    <scope>IDENTIFICATION</scope>
</reference>
<sequence length="154" mass="17394">MPVSLKWLCRLIAILSENSIRCLSSQKEFVLGLNLVADEKKVNKAAEFNTHSSPGEFTDVFKDLNGRHIYPSPSNCFGHYLYFQSLELGFSGPFVGAKEVVWKFHYNQLLWGSCILIESLKPPSLHKNVFAFFSSLVVSFPSRTIIVVDMGLDF</sequence>